<dbReference type="EMBL" id="VIEB01000187">
    <property type="protein sequence ID" value="TQE01864.1"/>
    <property type="molecule type" value="Genomic_DNA"/>
</dbReference>
<protein>
    <submittedName>
        <fullName evidence="1">Uncharacterized protein</fullName>
    </submittedName>
</protein>
<dbReference type="AlphaFoldDB" id="A0A540MSU7"/>
<evidence type="ECO:0000313" key="1">
    <source>
        <dbReference type="EMBL" id="TQE01864.1"/>
    </source>
</evidence>
<accession>A0A540MSU7</accession>
<organism evidence="1 2">
    <name type="scientific">Malus baccata</name>
    <name type="common">Siberian crab apple</name>
    <name type="synonym">Pyrus baccata</name>
    <dbReference type="NCBI Taxonomy" id="106549"/>
    <lineage>
        <taxon>Eukaryota</taxon>
        <taxon>Viridiplantae</taxon>
        <taxon>Streptophyta</taxon>
        <taxon>Embryophyta</taxon>
        <taxon>Tracheophyta</taxon>
        <taxon>Spermatophyta</taxon>
        <taxon>Magnoliopsida</taxon>
        <taxon>eudicotyledons</taxon>
        <taxon>Gunneridae</taxon>
        <taxon>Pentapetalae</taxon>
        <taxon>rosids</taxon>
        <taxon>fabids</taxon>
        <taxon>Rosales</taxon>
        <taxon>Rosaceae</taxon>
        <taxon>Amygdaloideae</taxon>
        <taxon>Maleae</taxon>
        <taxon>Malus</taxon>
    </lineage>
</organism>
<sequence>MESINRIHKRKRDKQSTVSDTVVLLLKAKLSYKLVLHPEKVETIVGLEQVANKDETVVAPKLLKVVDDEMIDVQQQEDDDDERTVSDVLDEGNDQISDEEFQMTLFAWITKKQIQDKLKVKMMTRQTNDKIQKQANNP</sequence>
<comment type="caution">
    <text evidence="1">The sequence shown here is derived from an EMBL/GenBank/DDBJ whole genome shotgun (WGS) entry which is preliminary data.</text>
</comment>
<keyword evidence="2" id="KW-1185">Reference proteome</keyword>
<gene>
    <name evidence="1" type="ORF">C1H46_012488</name>
</gene>
<evidence type="ECO:0000313" key="2">
    <source>
        <dbReference type="Proteomes" id="UP000315295"/>
    </source>
</evidence>
<proteinExistence type="predicted"/>
<dbReference type="Proteomes" id="UP000315295">
    <property type="component" value="Unassembled WGS sequence"/>
</dbReference>
<reference evidence="1 2" key="1">
    <citation type="journal article" date="2019" name="G3 (Bethesda)">
        <title>Sequencing of a Wild Apple (Malus baccata) Genome Unravels the Differences Between Cultivated and Wild Apple Species Regarding Disease Resistance and Cold Tolerance.</title>
        <authorList>
            <person name="Chen X."/>
        </authorList>
    </citation>
    <scope>NUCLEOTIDE SEQUENCE [LARGE SCALE GENOMIC DNA]</scope>
    <source>
        <strain evidence="2">cv. Shandingzi</strain>
        <tissue evidence="1">Leaves</tissue>
    </source>
</reference>
<name>A0A540MSU7_MALBA</name>